<reference evidence="2 3" key="1">
    <citation type="submission" date="2018-10" db="EMBL/GenBank/DDBJ databases">
        <title>A high-quality apple genome assembly.</title>
        <authorList>
            <person name="Hu J."/>
        </authorList>
    </citation>
    <scope>NUCLEOTIDE SEQUENCE [LARGE SCALE GENOMIC DNA]</scope>
    <source>
        <strain evidence="3">cv. HFTH1</strain>
        <tissue evidence="2">Young leaf</tissue>
    </source>
</reference>
<feature type="region of interest" description="Disordered" evidence="1">
    <location>
        <begin position="48"/>
        <end position="68"/>
    </location>
</feature>
<organism evidence="2 3">
    <name type="scientific">Malus domestica</name>
    <name type="common">Apple</name>
    <name type="synonym">Pyrus malus</name>
    <dbReference type="NCBI Taxonomy" id="3750"/>
    <lineage>
        <taxon>Eukaryota</taxon>
        <taxon>Viridiplantae</taxon>
        <taxon>Streptophyta</taxon>
        <taxon>Embryophyta</taxon>
        <taxon>Tracheophyta</taxon>
        <taxon>Spermatophyta</taxon>
        <taxon>Magnoliopsida</taxon>
        <taxon>eudicotyledons</taxon>
        <taxon>Gunneridae</taxon>
        <taxon>Pentapetalae</taxon>
        <taxon>rosids</taxon>
        <taxon>fabids</taxon>
        <taxon>Rosales</taxon>
        <taxon>Rosaceae</taxon>
        <taxon>Amygdaloideae</taxon>
        <taxon>Maleae</taxon>
        <taxon>Malus</taxon>
    </lineage>
</organism>
<proteinExistence type="predicted"/>
<feature type="compositionally biased region" description="Basic and acidic residues" evidence="1">
    <location>
        <begin position="52"/>
        <end position="68"/>
    </location>
</feature>
<name>A0A498I7I6_MALDO</name>
<dbReference type="AlphaFoldDB" id="A0A498I7I6"/>
<comment type="caution">
    <text evidence="2">The sequence shown here is derived from an EMBL/GenBank/DDBJ whole genome shotgun (WGS) entry which is preliminary data.</text>
</comment>
<sequence length="68" mass="7756">MLIRLHQDIKNTNHTKDVNTKTFNTKTCVAKISTAKTCFTETSACKTMSTQYEDKPKPSTAESYEHKE</sequence>
<evidence type="ECO:0000256" key="1">
    <source>
        <dbReference type="SAM" id="MobiDB-lite"/>
    </source>
</evidence>
<accession>A0A498I7I6</accession>
<dbReference type="EMBL" id="RDQH01000340">
    <property type="protein sequence ID" value="RXH78144.1"/>
    <property type="molecule type" value="Genomic_DNA"/>
</dbReference>
<evidence type="ECO:0000313" key="3">
    <source>
        <dbReference type="Proteomes" id="UP000290289"/>
    </source>
</evidence>
<evidence type="ECO:0000313" key="2">
    <source>
        <dbReference type="EMBL" id="RXH78144.1"/>
    </source>
</evidence>
<dbReference type="Proteomes" id="UP000290289">
    <property type="component" value="Chromosome 14"/>
</dbReference>
<keyword evidence="3" id="KW-1185">Reference proteome</keyword>
<protein>
    <submittedName>
        <fullName evidence="2">Uncharacterized protein</fullName>
    </submittedName>
</protein>
<gene>
    <name evidence="2" type="ORF">DVH24_040115</name>
</gene>